<feature type="region of interest" description="Disordered" evidence="1">
    <location>
        <begin position="143"/>
        <end position="163"/>
    </location>
</feature>
<accession>A0AAW2RL09</accession>
<name>A0AAW2RL09_9LAMI</name>
<gene>
    <name evidence="2" type="ORF">Sangu_0165800</name>
</gene>
<sequence>MSRTCLMLQHSQPTTKPWPLPTVVCLPTVCARCRARPRTTCLSADRVRVRARPRTACLPAEFSRTSGASCANRLPACREPSAPARARAHSRPNVSAHGRLLAHARARLPTLTTDARPARPLAAQPVRTTPDRFLDQPSNVPCAVHQPRAMTPTQANRPSADSRICPCRRPSSLAAESSAHACRTELSRVLHLTWLHSDPPPPPPSRSSPLPTRSSPPGRCHLLPPRT</sequence>
<reference evidence="2" key="1">
    <citation type="submission" date="2020-06" db="EMBL/GenBank/DDBJ databases">
        <authorList>
            <person name="Li T."/>
            <person name="Hu X."/>
            <person name="Zhang T."/>
            <person name="Song X."/>
            <person name="Zhang H."/>
            <person name="Dai N."/>
            <person name="Sheng W."/>
            <person name="Hou X."/>
            <person name="Wei L."/>
        </authorList>
    </citation>
    <scope>NUCLEOTIDE SEQUENCE</scope>
    <source>
        <strain evidence="2">G01</strain>
        <tissue evidence="2">Leaf</tissue>
    </source>
</reference>
<feature type="region of interest" description="Disordered" evidence="1">
    <location>
        <begin position="194"/>
        <end position="227"/>
    </location>
</feature>
<proteinExistence type="predicted"/>
<dbReference type="AlphaFoldDB" id="A0AAW2RL09"/>
<organism evidence="2">
    <name type="scientific">Sesamum angustifolium</name>
    <dbReference type="NCBI Taxonomy" id="2727405"/>
    <lineage>
        <taxon>Eukaryota</taxon>
        <taxon>Viridiplantae</taxon>
        <taxon>Streptophyta</taxon>
        <taxon>Embryophyta</taxon>
        <taxon>Tracheophyta</taxon>
        <taxon>Spermatophyta</taxon>
        <taxon>Magnoliopsida</taxon>
        <taxon>eudicotyledons</taxon>
        <taxon>Gunneridae</taxon>
        <taxon>Pentapetalae</taxon>
        <taxon>asterids</taxon>
        <taxon>lamiids</taxon>
        <taxon>Lamiales</taxon>
        <taxon>Pedaliaceae</taxon>
        <taxon>Sesamum</taxon>
    </lineage>
</organism>
<evidence type="ECO:0000313" key="2">
    <source>
        <dbReference type="EMBL" id="KAL0381015.1"/>
    </source>
</evidence>
<reference evidence="2" key="2">
    <citation type="journal article" date="2024" name="Plant">
        <title>Genomic evolution and insights into agronomic trait innovations of Sesamum species.</title>
        <authorList>
            <person name="Miao H."/>
            <person name="Wang L."/>
            <person name="Qu L."/>
            <person name="Liu H."/>
            <person name="Sun Y."/>
            <person name="Le M."/>
            <person name="Wang Q."/>
            <person name="Wei S."/>
            <person name="Zheng Y."/>
            <person name="Lin W."/>
            <person name="Duan Y."/>
            <person name="Cao H."/>
            <person name="Xiong S."/>
            <person name="Wang X."/>
            <person name="Wei L."/>
            <person name="Li C."/>
            <person name="Ma Q."/>
            <person name="Ju M."/>
            <person name="Zhao R."/>
            <person name="Li G."/>
            <person name="Mu C."/>
            <person name="Tian Q."/>
            <person name="Mei H."/>
            <person name="Zhang T."/>
            <person name="Gao T."/>
            <person name="Zhang H."/>
        </authorList>
    </citation>
    <scope>NUCLEOTIDE SEQUENCE</scope>
    <source>
        <strain evidence="2">G01</strain>
    </source>
</reference>
<protein>
    <submittedName>
        <fullName evidence="2">Uncharacterized protein</fullName>
    </submittedName>
</protein>
<feature type="compositionally biased region" description="Low complexity" evidence="1">
    <location>
        <begin position="207"/>
        <end position="217"/>
    </location>
</feature>
<comment type="caution">
    <text evidence="2">The sequence shown here is derived from an EMBL/GenBank/DDBJ whole genome shotgun (WGS) entry which is preliminary data.</text>
</comment>
<dbReference type="EMBL" id="JACGWK010000001">
    <property type="protein sequence ID" value="KAL0381015.1"/>
    <property type="molecule type" value="Genomic_DNA"/>
</dbReference>
<evidence type="ECO:0000256" key="1">
    <source>
        <dbReference type="SAM" id="MobiDB-lite"/>
    </source>
</evidence>